<dbReference type="GO" id="GO:0055085">
    <property type="term" value="P:transmembrane transport"/>
    <property type="evidence" value="ECO:0007669"/>
    <property type="project" value="InterPro"/>
</dbReference>
<evidence type="ECO:0000313" key="10">
    <source>
        <dbReference type="Proteomes" id="UP000182836"/>
    </source>
</evidence>
<feature type="transmembrane region" description="Helical" evidence="5">
    <location>
        <begin position="46"/>
        <end position="66"/>
    </location>
</feature>
<feature type="transmembrane region" description="Helical" evidence="5">
    <location>
        <begin position="230"/>
        <end position="249"/>
    </location>
</feature>
<dbReference type="RefSeq" id="WP_043064384.1">
    <property type="nucleotide sequence ID" value="NZ_BJOA01000063.1"/>
</dbReference>
<accession>A0A0M0GLX5</accession>
<dbReference type="GeneID" id="42308962"/>
<evidence type="ECO:0000259" key="6">
    <source>
        <dbReference type="Pfam" id="PF00324"/>
    </source>
</evidence>
<evidence type="ECO:0000256" key="4">
    <source>
        <dbReference type="ARBA" id="ARBA00023136"/>
    </source>
</evidence>
<feature type="transmembrane region" description="Helical" evidence="5">
    <location>
        <begin position="280"/>
        <end position="308"/>
    </location>
</feature>
<feature type="transmembrane region" description="Helical" evidence="5">
    <location>
        <begin position="152"/>
        <end position="171"/>
    </location>
</feature>
<feature type="transmembrane region" description="Helical" evidence="5">
    <location>
        <begin position="354"/>
        <end position="375"/>
    </location>
</feature>
<evidence type="ECO:0000313" key="9">
    <source>
        <dbReference type="Proteomes" id="UP000037269"/>
    </source>
</evidence>
<feature type="transmembrane region" description="Helical" evidence="5">
    <location>
        <begin position="121"/>
        <end position="140"/>
    </location>
</feature>
<reference evidence="8 10" key="2">
    <citation type="submission" date="2016-10" db="EMBL/GenBank/DDBJ databases">
        <authorList>
            <person name="de Groot N.N."/>
        </authorList>
    </citation>
    <scope>NUCLEOTIDE SEQUENCE [LARGE SCALE GENOMIC DNA]</scope>
    <source>
        <strain evidence="8 10">DSM 2895</strain>
    </source>
</reference>
<dbReference type="Proteomes" id="UP000037269">
    <property type="component" value="Unassembled WGS sequence"/>
</dbReference>
<feature type="domain" description="Amino acid permease/ SLC12A" evidence="6">
    <location>
        <begin position="16"/>
        <end position="391"/>
    </location>
</feature>
<reference evidence="7 9" key="1">
    <citation type="submission" date="2015-07" db="EMBL/GenBank/DDBJ databases">
        <title>Fjat-14205 dsm 2895.</title>
        <authorList>
            <person name="Liu B."/>
            <person name="Wang J."/>
            <person name="Zhu Y."/>
            <person name="Liu G."/>
            <person name="Chen Q."/>
            <person name="Chen Z."/>
            <person name="Lan J."/>
            <person name="Che J."/>
            <person name="Ge C."/>
            <person name="Shi H."/>
            <person name="Pan Z."/>
            <person name="Liu X."/>
        </authorList>
    </citation>
    <scope>NUCLEOTIDE SEQUENCE [LARGE SCALE GENOMIC DNA]</scope>
    <source>
        <strain evidence="7 9">DSM 2895</strain>
    </source>
</reference>
<comment type="subcellular location">
    <subcellularLocation>
        <location evidence="1">Membrane</location>
        <topology evidence="1">Multi-pass membrane protein</topology>
    </subcellularLocation>
</comment>
<evidence type="ECO:0000313" key="7">
    <source>
        <dbReference type="EMBL" id="KON90854.1"/>
    </source>
</evidence>
<evidence type="ECO:0000256" key="5">
    <source>
        <dbReference type="SAM" id="Phobius"/>
    </source>
</evidence>
<evidence type="ECO:0000313" key="8">
    <source>
        <dbReference type="EMBL" id="SDJ23617.1"/>
    </source>
</evidence>
<dbReference type="Proteomes" id="UP000182836">
    <property type="component" value="Unassembled WGS sequence"/>
</dbReference>
<dbReference type="Pfam" id="PF00324">
    <property type="entry name" value="AA_permease"/>
    <property type="match status" value="1"/>
</dbReference>
<dbReference type="GO" id="GO:0016020">
    <property type="term" value="C:membrane"/>
    <property type="evidence" value="ECO:0007669"/>
    <property type="project" value="UniProtKB-SubCell"/>
</dbReference>
<dbReference type="PANTHER" id="PTHR42770:SF8">
    <property type="entry name" value="PUTRESCINE IMPORTER PUUP"/>
    <property type="match status" value="1"/>
</dbReference>
<feature type="transmembrane region" description="Helical" evidence="5">
    <location>
        <begin position="329"/>
        <end position="348"/>
    </location>
</feature>
<dbReference type="InterPro" id="IPR050367">
    <property type="entry name" value="APC_superfamily"/>
</dbReference>
<dbReference type="InterPro" id="IPR004841">
    <property type="entry name" value="AA-permease/SLC12A_dom"/>
</dbReference>
<evidence type="ECO:0000256" key="3">
    <source>
        <dbReference type="ARBA" id="ARBA00022989"/>
    </source>
</evidence>
<keyword evidence="4 5" id="KW-0472">Membrane</keyword>
<feature type="transmembrane region" description="Helical" evidence="5">
    <location>
        <begin position="412"/>
        <end position="430"/>
    </location>
</feature>
<feature type="transmembrane region" description="Helical" evidence="5">
    <location>
        <begin position="191"/>
        <end position="210"/>
    </location>
</feature>
<dbReference type="EMBL" id="LGUG01000009">
    <property type="protein sequence ID" value="KON90854.1"/>
    <property type="molecule type" value="Genomic_DNA"/>
</dbReference>
<dbReference type="STRING" id="47500.AF333_27935"/>
<dbReference type="PANTHER" id="PTHR42770">
    <property type="entry name" value="AMINO ACID TRANSPORTER-RELATED"/>
    <property type="match status" value="1"/>
</dbReference>
<dbReference type="Gene3D" id="1.20.1740.10">
    <property type="entry name" value="Amino acid/polyamine transporter I"/>
    <property type="match status" value="1"/>
</dbReference>
<keyword evidence="3 5" id="KW-1133">Transmembrane helix</keyword>
<evidence type="ECO:0000256" key="2">
    <source>
        <dbReference type="ARBA" id="ARBA00022692"/>
    </source>
</evidence>
<evidence type="ECO:0000256" key="1">
    <source>
        <dbReference type="ARBA" id="ARBA00004141"/>
    </source>
</evidence>
<sequence>MQKSAKLKRSLGLWPIVMLGVGYMTPMVVFDTFGIASNEANGHVPLAYIVALAAMLFTAFSYGKMVRAFPSAGSAYTYTQKTISPHLGFLVGWSALTDYLLLPMVNALLAQIYMSALFPDVPAWVWVAGFVAMITVVNALGANSTANFNTLLVIYQIVCVVVFVILAIRELQGGMGYGEVFPLEPFYTPDMQMSAIIVGATVLCFSFLGFDAVTTYAEETPNPVKTIPRAIFLTAFIGGVIFTVGSYFTQAVFPDISQFKQPDATSPEIALYVGGKIFQWFFLAAALAGTIASGLASHASVSRLLYVMGRDNIIPKKLFGYVHPRTHTPLFNVIFTGLISMTAVFFTLEIASSFISFGALIAFTFVNLSVIAHYALKNKEYKSPISFLTNVIIPVIGAAFVAVLWYNLESSSFTMGMIWLGLGVIYLLYVTKMFKVQPMDIHFEEAGESTYIEENETPAVTREA</sequence>
<protein>
    <submittedName>
        <fullName evidence="7">Putrescine importer PuuP</fullName>
    </submittedName>
    <submittedName>
        <fullName evidence="8">Putrescine:proton symporter, AAT family (TC 2.A.3.1.13)</fullName>
    </submittedName>
</protein>
<keyword evidence="2 5" id="KW-0812">Transmembrane</keyword>
<proteinExistence type="predicted"/>
<dbReference type="PATRIC" id="fig|47500.9.peg.1229"/>
<dbReference type="PIRSF" id="PIRSF006060">
    <property type="entry name" value="AA_transporter"/>
    <property type="match status" value="1"/>
</dbReference>
<name>A0A0M0GLX5_ANEMI</name>
<dbReference type="EMBL" id="FNED01000014">
    <property type="protein sequence ID" value="SDJ23617.1"/>
    <property type="molecule type" value="Genomic_DNA"/>
</dbReference>
<feature type="transmembrane region" description="Helical" evidence="5">
    <location>
        <begin position="87"/>
        <end position="109"/>
    </location>
</feature>
<organism evidence="7 9">
    <name type="scientific">Aneurinibacillus migulanus</name>
    <name type="common">Bacillus migulanus</name>
    <dbReference type="NCBI Taxonomy" id="47500"/>
    <lineage>
        <taxon>Bacteria</taxon>
        <taxon>Bacillati</taxon>
        <taxon>Bacillota</taxon>
        <taxon>Bacilli</taxon>
        <taxon>Bacillales</taxon>
        <taxon>Paenibacillaceae</taxon>
        <taxon>Aneurinibacillus group</taxon>
        <taxon>Aneurinibacillus</taxon>
    </lineage>
</organism>
<feature type="transmembrane region" description="Helical" evidence="5">
    <location>
        <begin position="12"/>
        <end position="34"/>
    </location>
</feature>
<keyword evidence="9" id="KW-1185">Reference proteome</keyword>
<feature type="transmembrane region" description="Helical" evidence="5">
    <location>
        <begin position="387"/>
        <end position="406"/>
    </location>
</feature>
<gene>
    <name evidence="7" type="ORF">AF333_27935</name>
    <name evidence="8" type="ORF">SAMN04487909_11437</name>
</gene>
<dbReference type="AlphaFoldDB" id="A0A0M0GLX5"/>
<dbReference type="OrthoDB" id="9762947at2"/>